<evidence type="ECO:0000256" key="1">
    <source>
        <dbReference type="ARBA" id="ARBA00001974"/>
    </source>
</evidence>
<dbReference type="GO" id="GO:0004368">
    <property type="term" value="F:glycerol-3-phosphate dehydrogenase (quinone) activity"/>
    <property type="evidence" value="ECO:0007669"/>
    <property type="project" value="UniProtKB-EC"/>
</dbReference>
<evidence type="ECO:0000256" key="3">
    <source>
        <dbReference type="ARBA" id="ARBA00022630"/>
    </source>
</evidence>
<dbReference type="PRINTS" id="PR01001">
    <property type="entry name" value="FADG3PDH"/>
</dbReference>
<keyword evidence="3" id="KW-0285">Flavoprotein</keyword>
<dbReference type="AlphaFoldDB" id="A0A2U3JZC7"/>
<evidence type="ECO:0000313" key="8">
    <source>
        <dbReference type="EMBL" id="SPF32806.1"/>
    </source>
</evidence>
<dbReference type="InterPro" id="IPR006076">
    <property type="entry name" value="FAD-dep_OxRdtase"/>
</dbReference>
<dbReference type="GO" id="GO:0046168">
    <property type="term" value="P:glycerol-3-phosphate catabolic process"/>
    <property type="evidence" value="ECO:0007669"/>
    <property type="project" value="TreeGrafter"/>
</dbReference>
<dbReference type="PANTHER" id="PTHR11985">
    <property type="entry name" value="GLYCEROL-3-PHOSPHATE DEHYDROGENASE"/>
    <property type="match status" value="1"/>
</dbReference>
<dbReference type="Gene3D" id="1.10.8.870">
    <property type="entry name" value="Alpha-glycerophosphate oxidase, cap domain"/>
    <property type="match status" value="1"/>
</dbReference>
<proteinExistence type="inferred from homology"/>
<evidence type="ECO:0000256" key="4">
    <source>
        <dbReference type="ARBA" id="ARBA00022827"/>
    </source>
</evidence>
<name>A0A2U3JZC7_9BACT</name>
<evidence type="ECO:0000313" key="9">
    <source>
        <dbReference type="Proteomes" id="UP000238701"/>
    </source>
</evidence>
<dbReference type="SUPFAM" id="SSF51905">
    <property type="entry name" value="FAD/NAD(P)-binding domain"/>
    <property type="match status" value="1"/>
</dbReference>
<feature type="domain" description="Alpha-glycerophosphate oxidase C-terminal" evidence="7">
    <location>
        <begin position="411"/>
        <end position="514"/>
    </location>
</feature>
<dbReference type="InterPro" id="IPR036188">
    <property type="entry name" value="FAD/NAD-bd_sf"/>
</dbReference>
<accession>A0A2U3JZC7</accession>
<gene>
    <name evidence="8" type="ORF">SBA1_110013</name>
</gene>
<comment type="cofactor">
    <cofactor evidence="1">
        <name>FAD</name>
        <dbReference type="ChEBI" id="CHEBI:57692"/>
    </cofactor>
</comment>
<keyword evidence="4" id="KW-0274">FAD</keyword>
<dbReference type="InterPro" id="IPR038299">
    <property type="entry name" value="DAO_C_sf"/>
</dbReference>
<comment type="similarity">
    <text evidence="2">Belongs to the FAD-dependent glycerol-3-phosphate dehydrogenase family.</text>
</comment>
<organism evidence="8 9">
    <name type="scientific">Candidatus Sulfotelmatobacter kueseliae</name>
    <dbReference type="NCBI Taxonomy" id="2042962"/>
    <lineage>
        <taxon>Bacteria</taxon>
        <taxon>Pseudomonadati</taxon>
        <taxon>Acidobacteriota</taxon>
        <taxon>Terriglobia</taxon>
        <taxon>Terriglobales</taxon>
        <taxon>Candidatus Korobacteraceae</taxon>
        <taxon>Candidatus Sulfotelmatobacter</taxon>
    </lineage>
</organism>
<evidence type="ECO:0000259" key="7">
    <source>
        <dbReference type="Pfam" id="PF16901"/>
    </source>
</evidence>
<evidence type="ECO:0000256" key="5">
    <source>
        <dbReference type="ARBA" id="ARBA00023002"/>
    </source>
</evidence>
<dbReference type="InterPro" id="IPR031656">
    <property type="entry name" value="DAO_C"/>
</dbReference>
<evidence type="ECO:0000259" key="6">
    <source>
        <dbReference type="Pfam" id="PF01266"/>
    </source>
</evidence>
<dbReference type="EMBL" id="OMOD01000013">
    <property type="protein sequence ID" value="SPF32806.1"/>
    <property type="molecule type" value="Genomic_DNA"/>
</dbReference>
<protein>
    <submittedName>
        <fullName evidence="8">Putative Glycerol-3-phosphate dehydrogenase</fullName>
        <ecNumber evidence="8">1.1.5.3</ecNumber>
    </submittedName>
</protein>
<dbReference type="Gene3D" id="3.30.9.10">
    <property type="entry name" value="D-Amino Acid Oxidase, subunit A, domain 2"/>
    <property type="match status" value="1"/>
</dbReference>
<evidence type="ECO:0000256" key="2">
    <source>
        <dbReference type="ARBA" id="ARBA00007330"/>
    </source>
</evidence>
<sequence>MSIAVKPRPSLDGQHFHVVVIGGGINGVAVARECARAGKRTLLVEQTDFASGVTSRSTRIIHGGLRYLEHGELALVRESLRERERLLRERSHLVQPIHFLLMLNESTQRSAMKVRAGLWLYHRLGGKKPAETSEMELKRIERMLDAGHRWSLFNYEDAQCEFPERLVAEWLAEAVQAGAVVRNHCEALAVDVAHGRARGVLLRDRISGKDQRVEAGWIFNCTGPWADRVCQRSSVRTGKPMLGGVRGSHIVLPRFSGAPNVALYTEAADGRPIFVVPWNEQVMVGTTEVPDTGDPAKAAPSLEEIEYLLLSVKQLFPKARISAHDIRYAFAGVRPLPNSPDKEPSEVTRRAVLHDHAEEDAAKMISAIGGKLTTAASLARACARKIGIAVAEPRTVALRATPALDPLMDDEIAEIAQAGSVSQESARGMVEWHGRQAMEIARLALVSPELRAPICPHTPHIVAEVVEAYRKEFAVTMADALLRRVPVALGPCWSASCSREAALRMGAVLGWDEHTLGSNLEAFEMERTAFLRRPAFNIAALEAAAD</sequence>
<dbReference type="PANTHER" id="PTHR11985:SF15">
    <property type="entry name" value="GLYCEROL-3-PHOSPHATE DEHYDROGENASE, MITOCHONDRIAL"/>
    <property type="match status" value="1"/>
</dbReference>
<dbReference type="OrthoDB" id="9766796at2"/>
<dbReference type="Gene3D" id="3.50.50.60">
    <property type="entry name" value="FAD/NAD(P)-binding domain"/>
    <property type="match status" value="1"/>
</dbReference>
<keyword evidence="5 8" id="KW-0560">Oxidoreductase</keyword>
<reference evidence="9" key="1">
    <citation type="submission" date="2018-02" db="EMBL/GenBank/DDBJ databases">
        <authorList>
            <person name="Hausmann B."/>
        </authorList>
    </citation>
    <scope>NUCLEOTIDE SEQUENCE [LARGE SCALE GENOMIC DNA]</scope>
    <source>
        <strain evidence="9">Peat soil MAG SbA1</strain>
    </source>
</reference>
<feature type="domain" description="FAD dependent oxidoreductase" evidence="6">
    <location>
        <begin position="17"/>
        <end position="345"/>
    </location>
</feature>
<dbReference type="InterPro" id="IPR000447">
    <property type="entry name" value="G3P_DH_FAD-dep"/>
</dbReference>
<dbReference type="Pfam" id="PF01266">
    <property type="entry name" value="DAO"/>
    <property type="match status" value="1"/>
</dbReference>
<dbReference type="EC" id="1.1.5.3" evidence="8"/>
<dbReference type="Proteomes" id="UP000238701">
    <property type="component" value="Unassembled WGS sequence"/>
</dbReference>
<dbReference type="Pfam" id="PF16901">
    <property type="entry name" value="DAO_C"/>
    <property type="match status" value="1"/>
</dbReference>